<dbReference type="EMBL" id="CAKLBY020000264">
    <property type="protein sequence ID" value="CAK7941463.1"/>
    <property type="molecule type" value="Genomic_DNA"/>
</dbReference>
<name>A0AAV1SZG5_9STRA</name>
<organism evidence="2 4">
    <name type="scientific">Peronospora matthiolae</name>
    <dbReference type="NCBI Taxonomy" id="2874970"/>
    <lineage>
        <taxon>Eukaryota</taxon>
        <taxon>Sar</taxon>
        <taxon>Stramenopiles</taxon>
        <taxon>Oomycota</taxon>
        <taxon>Peronosporomycetes</taxon>
        <taxon>Peronosporales</taxon>
        <taxon>Peronosporaceae</taxon>
        <taxon>Peronospora</taxon>
    </lineage>
</organism>
<proteinExistence type="predicted"/>
<protein>
    <recommendedName>
        <fullName evidence="1">MULE transposase domain-containing protein</fullName>
    </recommendedName>
</protein>
<dbReference type="AlphaFoldDB" id="A0AAV1SZG5"/>
<evidence type="ECO:0000259" key="1">
    <source>
        <dbReference type="Pfam" id="PF10551"/>
    </source>
</evidence>
<dbReference type="InterPro" id="IPR018289">
    <property type="entry name" value="MULE_transposase_dom"/>
</dbReference>
<evidence type="ECO:0000313" key="3">
    <source>
        <dbReference type="EMBL" id="CAK7941463.1"/>
    </source>
</evidence>
<evidence type="ECO:0000313" key="2">
    <source>
        <dbReference type="EMBL" id="CAK7892107.1"/>
    </source>
</evidence>
<accession>A0AAV1SZG5</accession>
<comment type="caution">
    <text evidence="2">The sequence shown here is derived from an EMBL/GenBank/DDBJ whole genome shotgun (WGS) entry which is preliminary data.</text>
</comment>
<dbReference type="EMBL" id="CAKLBY020000003">
    <property type="protein sequence ID" value="CAK7892107.1"/>
    <property type="molecule type" value="Genomic_DNA"/>
</dbReference>
<reference evidence="2" key="1">
    <citation type="submission" date="2024-01" db="EMBL/GenBank/DDBJ databases">
        <authorList>
            <person name="Webb A."/>
        </authorList>
    </citation>
    <scope>NUCLEOTIDE SEQUENCE</scope>
    <source>
        <strain evidence="2">Pm1</strain>
    </source>
</reference>
<dbReference type="PANTHER" id="PTHR47718">
    <property type="entry name" value="OS01G0519700 PROTEIN"/>
    <property type="match status" value="1"/>
</dbReference>
<dbReference type="Proteomes" id="UP001162060">
    <property type="component" value="Unassembled WGS sequence"/>
</dbReference>
<dbReference type="Pfam" id="PF10551">
    <property type="entry name" value="MULE"/>
    <property type="match status" value="1"/>
</dbReference>
<feature type="domain" description="MULE transposase" evidence="1">
    <location>
        <begin position="91"/>
        <end position="131"/>
    </location>
</feature>
<sequence>MFKSSAAPKVILTTLRQQDPQIYLTSKDISNVKARLLREDLNDRTPLEALLDELQEKEVMHDYAKDDEGRITHPFFATPSAVDRAREFPDVVSMDFTYKTNRFKLPLLHVVGMTSTNATFSICFCFMSGETK</sequence>
<dbReference type="PANTHER" id="PTHR47718:SF3">
    <property type="entry name" value="PROTEIN FAR1-RELATED SEQUENCE 5-LIKE"/>
    <property type="match status" value="1"/>
</dbReference>
<gene>
    <name evidence="3" type="ORF">PM001_LOCUS26613</name>
    <name evidence="2" type="ORF">PM001_LOCUS335</name>
</gene>
<evidence type="ECO:0000313" key="4">
    <source>
        <dbReference type="Proteomes" id="UP001162060"/>
    </source>
</evidence>